<protein>
    <submittedName>
        <fullName evidence="1">Uncharacterized protein</fullName>
    </submittedName>
</protein>
<dbReference type="RefSeq" id="WP_209243651.1">
    <property type="nucleotide sequence ID" value="NZ_JADKMA010000313.1"/>
</dbReference>
<evidence type="ECO:0000313" key="2">
    <source>
        <dbReference type="Proteomes" id="UP001519064"/>
    </source>
</evidence>
<proteinExistence type="predicted"/>
<evidence type="ECO:0000313" key="1">
    <source>
        <dbReference type="EMBL" id="MBO8196447.1"/>
    </source>
</evidence>
<feature type="non-terminal residue" evidence="1">
    <location>
        <position position="1"/>
    </location>
</feature>
<gene>
    <name evidence="1" type="ORF">ITI46_33155</name>
</gene>
<dbReference type="Proteomes" id="UP001519064">
    <property type="component" value="Unassembled WGS sequence"/>
</dbReference>
<keyword evidence="2" id="KW-1185">Reference proteome</keyword>
<dbReference type="EMBL" id="JADKMA010000313">
    <property type="protein sequence ID" value="MBO8196447.1"/>
    <property type="molecule type" value="Genomic_DNA"/>
</dbReference>
<name>A0ABS3XN65_9ACTN</name>
<organism evidence="1 2">
    <name type="scientific">Streptomyces oryzae</name>
    <dbReference type="NCBI Taxonomy" id="1434886"/>
    <lineage>
        <taxon>Bacteria</taxon>
        <taxon>Bacillati</taxon>
        <taxon>Actinomycetota</taxon>
        <taxon>Actinomycetes</taxon>
        <taxon>Kitasatosporales</taxon>
        <taxon>Streptomycetaceae</taxon>
        <taxon>Streptomyces</taxon>
    </lineage>
</organism>
<comment type="caution">
    <text evidence="1">The sequence shown here is derived from an EMBL/GenBank/DDBJ whole genome shotgun (WGS) entry which is preliminary data.</text>
</comment>
<sequence length="178" mass="19480">GWAGALLADGSEPGPVYLDMGSGPRMQQTTEWWAYDGRMPSRPQAAWVRAACACGWRGESRFPIGQGQLGAHGDFDVSGARKEWSRHIRDVERRSVPLPVGLAERLEQLGDELLALADQAPLAAVRAVGELERLTTDVGHLAAQNIHADEISWKAAGEALGLSEREARSRIVRYSLRR</sequence>
<accession>A0ABS3XN65</accession>
<reference evidence="1 2" key="1">
    <citation type="submission" date="2020-11" db="EMBL/GenBank/DDBJ databases">
        <title>Streptomyces spirodelae sp. nov., isolated from duckweed.</title>
        <authorList>
            <person name="Saimee Y."/>
            <person name="Duangmal K."/>
        </authorList>
    </citation>
    <scope>NUCLEOTIDE SEQUENCE [LARGE SCALE GENOMIC DNA]</scope>
    <source>
        <strain evidence="1 2">S16-07</strain>
    </source>
</reference>